<reference evidence="5" key="1">
    <citation type="journal article" date="2011" name="PLoS ONE">
        <title>A deep insight into the sialotranscriptome of the gulf coast tick, Amblyomma maculatum.</title>
        <authorList>
            <person name="Karim S."/>
            <person name="Singh P."/>
            <person name="Ribeiro J.M."/>
        </authorList>
    </citation>
    <scope>NUCLEOTIDE SEQUENCE</scope>
    <source>
        <tissue evidence="5">Salivary gland</tissue>
    </source>
</reference>
<dbReference type="PANTHER" id="PTHR45640">
    <property type="entry name" value="HEAT SHOCK PROTEIN HSP-12.2-RELATED"/>
    <property type="match status" value="1"/>
</dbReference>
<dbReference type="SUPFAM" id="SSF49764">
    <property type="entry name" value="HSP20-like chaperones"/>
    <property type="match status" value="1"/>
</dbReference>
<evidence type="ECO:0000256" key="1">
    <source>
        <dbReference type="PROSITE-ProRule" id="PRU00285"/>
    </source>
</evidence>
<protein>
    <recommendedName>
        <fullName evidence="4">SHSP domain-containing protein</fullName>
    </recommendedName>
</protein>
<evidence type="ECO:0000259" key="4">
    <source>
        <dbReference type="PROSITE" id="PS01031"/>
    </source>
</evidence>
<dbReference type="Pfam" id="PF00011">
    <property type="entry name" value="HSP20"/>
    <property type="match status" value="1"/>
</dbReference>
<dbReference type="GO" id="GO:0009408">
    <property type="term" value="P:response to heat"/>
    <property type="evidence" value="ECO:0007669"/>
    <property type="project" value="TreeGrafter"/>
</dbReference>
<comment type="similarity">
    <text evidence="1 2">Belongs to the small heat shock protein (HSP20) family.</text>
</comment>
<dbReference type="EMBL" id="JO841082">
    <property type="protein sequence ID" value="AEO32699.1"/>
    <property type="molecule type" value="mRNA"/>
</dbReference>
<sequence>ENRPEMLLFPVAPSYPDVFSFAEANPWITNSLPPLASSFLNHMFAEAFVSLQANMCAPEQTCCSEASESREASPEEETAPSDCGMQPADPRACDNNEEPSEASTACAVHSSSPEFTRTLDVSGFAPEEITVKTVGNRLEVYAGHLEKPSSGEETDFVRREYTHRFTLPNDVRPDSVTSTLTKNGTLVVRAPRYGLLTA</sequence>
<evidence type="ECO:0000256" key="2">
    <source>
        <dbReference type="RuleBase" id="RU003616"/>
    </source>
</evidence>
<organism evidence="5">
    <name type="scientific">Amblyomma maculatum</name>
    <name type="common">Gulf Coast tick</name>
    <dbReference type="NCBI Taxonomy" id="34609"/>
    <lineage>
        <taxon>Eukaryota</taxon>
        <taxon>Metazoa</taxon>
        <taxon>Ecdysozoa</taxon>
        <taxon>Arthropoda</taxon>
        <taxon>Chelicerata</taxon>
        <taxon>Arachnida</taxon>
        <taxon>Acari</taxon>
        <taxon>Parasitiformes</taxon>
        <taxon>Ixodida</taxon>
        <taxon>Ixodoidea</taxon>
        <taxon>Ixodidae</taxon>
        <taxon>Amblyomminae</taxon>
        <taxon>Amblyomma</taxon>
    </lineage>
</organism>
<dbReference type="InterPro" id="IPR008978">
    <property type="entry name" value="HSP20-like_chaperone"/>
</dbReference>
<evidence type="ECO:0000313" key="5">
    <source>
        <dbReference type="EMBL" id="AEO32699.1"/>
    </source>
</evidence>
<dbReference type="GO" id="GO:0042026">
    <property type="term" value="P:protein refolding"/>
    <property type="evidence" value="ECO:0007669"/>
    <property type="project" value="TreeGrafter"/>
</dbReference>
<proteinExistence type="evidence at transcript level"/>
<evidence type="ECO:0000256" key="3">
    <source>
        <dbReference type="SAM" id="MobiDB-lite"/>
    </source>
</evidence>
<dbReference type="GO" id="GO:0051082">
    <property type="term" value="F:unfolded protein binding"/>
    <property type="evidence" value="ECO:0007669"/>
    <property type="project" value="TreeGrafter"/>
</dbReference>
<dbReference type="GO" id="GO:0005634">
    <property type="term" value="C:nucleus"/>
    <property type="evidence" value="ECO:0007669"/>
    <property type="project" value="TreeGrafter"/>
</dbReference>
<dbReference type="PROSITE" id="PS01031">
    <property type="entry name" value="SHSP"/>
    <property type="match status" value="1"/>
</dbReference>
<dbReference type="Gene3D" id="2.60.40.790">
    <property type="match status" value="1"/>
</dbReference>
<accession>G3MGT1</accession>
<dbReference type="InterPro" id="IPR001436">
    <property type="entry name" value="Alpha-crystallin/sHSP_animal"/>
</dbReference>
<name>G3MGT1_AMBMU</name>
<dbReference type="InterPro" id="IPR002068">
    <property type="entry name" value="A-crystallin/Hsp20_dom"/>
</dbReference>
<dbReference type="CDD" id="cd06526">
    <property type="entry name" value="metazoan_ACD"/>
    <property type="match status" value="1"/>
</dbReference>
<feature type="domain" description="SHSP" evidence="4">
    <location>
        <begin position="97"/>
        <end position="198"/>
    </location>
</feature>
<dbReference type="PANTHER" id="PTHR45640:SF26">
    <property type="entry name" value="RE23625P"/>
    <property type="match status" value="1"/>
</dbReference>
<dbReference type="AlphaFoldDB" id="G3MGT1"/>
<dbReference type="GO" id="GO:0005737">
    <property type="term" value="C:cytoplasm"/>
    <property type="evidence" value="ECO:0007669"/>
    <property type="project" value="TreeGrafter"/>
</dbReference>
<feature type="region of interest" description="Disordered" evidence="3">
    <location>
        <begin position="67"/>
        <end position="109"/>
    </location>
</feature>
<feature type="non-terminal residue" evidence="5">
    <location>
        <position position="1"/>
    </location>
</feature>